<evidence type="ECO:0000256" key="8">
    <source>
        <dbReference type="PIRSR" id="PIRSR001434-2"/>
    </source>
</evidence>
<dbReference type="Gene3D" id="3.90.1150.10">
    <property type="entry name" value="Aspartate Aminotransferase, domain 1"/>
    <property type="match status" value="1"/>
</dbReference>
<keyword evidence="10" id="KW-0456">Lyase</keyword>
<dbReference type="PANTHER" id="PTHR11808:SF15">
    <property type="entry name" value="CYSTATHIONINE GAMMA-LYASE"/>
    <property type="match status" value="1"/>
</dbReference>
<evidence type="ECO:0000256" key="2">
    <source>
        <dbReference type="ARBA" id="ARBA00009077"/>
    </source>
</evidence>
<name>A0A1C4V9D3_9ACTN</name>
<dbReference type="CDD" id="cd00614">
    <property type="entry name" value="CGS_like"/>
    <property type="match status" value="1"/>
</dbReference>
<reference evidence="11" key="1">
    <citation type="submission" date="2016-06" db="EMBL/GenBank/DDBJ databases">
        <authorList>
            <person name="Varghese N."/>
        </authorList>
    </citation>
    <scope>NUCLEOTIDE SEQUENCE [LARGE SCALE GENOMIC DNA]</scope>
    <source>
        <strain evidence="11">DSM 45555</strain>
    </source>
</reference>
<dbReference type="PANTHER" id="PTHR11808">
    <property type="entry name" value="TRANS-SULFURATION ENZYME FAMILY MEMBER"/>
    <property type="match status" value="1"/>
</dbReference>
<dbReference type="InterPro" id="IPR015422">
    <property type="entry name" value="PyrdxlP-dep_Trfase_small"/>
</dbReference>
<evidence type="ECO:0000256" key="7">
    <source>
        <dbReference type="ARBA" id="ARBA00052699"/>
    </source>
</evidence>
<evidence type="ECO:0000256" key="1">
    <source>
        <dbReference type="ARBA" id="ARBA00001933"/>
    </source>
</evidence>
<organism evidence="10 11">
    <name type="scientific">Micromonospora marina</name>
    <dbReference type="NCBI Taxonomy" id="307120"/>
    <lineage>
        <taxon>Bacteria</taxon>
        <taxon>Bacillati</taxon>
        <taxon>Actinomycetota</taxon>
        <taxon>Actinomycetes</taxon>
        <taxon>Micromonosporales</taxon>
        <taxon>Micromonosporaceae</taxon>
        <taxon>Micromonospora</taxon>
    </lineage>
</organism>
<comment type="catalytic activity">
    <reaction evidence="6">
        <text>L-homocysteine + H2O = 2-oxobutanoate + hydrogen sulfide + NH4(+) + H(+)</text>
        <dbReference type="Rhea" id="RHEA:14501"/>
        <dbReference type="ChEBI" id="CHEBI:15377"/>
        <dbReference type="ChEBI" id="CHEBI:15378"/>
        <dbReference type="ChEBI" id="CHEBI:16763"/>
        <dbReference type="ChEBI" id="CHEBI:28938"/>
        <dbReference type="ChEBI" id="CHEBI:29919"/>
        <dbReference type="ChEBI" id="CHEBI:58199"/>
        <dbReference type="EC" id="4.4.1.2"/>
    </reaction>
    <physiologicalReaction direction="left-to-right" evidence="6">
        <dbReference type="Rhea" id="RHEA:14502"/>
    </physiologicalReaction>
</comment>
<keyword evidence="3 8" id="KW-0663">Pyridoxal phosphate</keyword>
<dbReference type="Gene3D" id="3.40.640.10">
    <property type="entry name" value="Type I PLP-dependent aspartate aminotransferase-like (Major domain)"/>
    <property type="match status" value="1"/>
</dbReference>
<comment type="cofactor">
    <cofactor evidence="1 9">
        <name>pyridoxal 5'-phosphate</name>
        <dbReference type="ChEBI" id="CHEBI:597326"/>
    </cofactor>
</comment>
<dbReference type="GO" id="GO:0004123">
    <property type="term" value="F:cystathionine gamma-lyase activity"/>
    <property type="evidence" value="ECO:0007669"/>
    <property type="project" value="TreeGrafter"/>
</dbReference>
<evidence type="ECO:0000256" key="4">
    <source>
        <dbReference type="ARBA" id="ARBA00047175"/>
    </source>
</evidence>
<dbReference type="EMBL" id="FMCV01000003">
    <property type="protein sequence ID" value="SCE80522.1"/>
    <property type="molecule type" value="Genomic_DNA"/>
</dbReference>
<dbReference type="RefSeq" id="WP_018788642.1">
    <property type="nucleotide sequence ID" value="NZ_FMCV01000003.1"/>
</dbReference>
<accession>A0A1C4V9D3</accession>
<dbReference type="FunFam" id="3.40.640.10:FF:000046">
    <property type="entry name" value="Cystathionine gamma-lyase"/>
    <property type="match status" value="1"/>
</dbReference>
<dbReference type="GO" id="GO:0047982">
    <property type="term" value="F:homocysteine desulfhydrase activity"/>
    <property type="evidence" value="ECO:0007669"/>
    <property type="project" value="UniProtKB-EC"/>
</dbReference>
<dbReference type="InterPro" id="IPR015424">
    <property type="entry name" value="PyrdxlP-dep_Trfase"/>
</dbReference>
<feature type="modified residue" description="N6-(pyridoxal phosphate)lysine" evidence="8">
    <location>
        <position position="196"/>
    </location>
</feature>
<dbReference type="AlphaFoldDB" id="A0A1C4V9D3"/>
<comment type="similarity">
    <text evidence="2 9">Belongs to the trans-sulfuration enzymes family.</text>
</comment>
<dbReference type="GO" id="GO:0030170">
    <property type="term" value="F:pyridoxal phosphate binding"/>
    <property type="evidence" value="ECO:0007669"/>
    <property type="project" value="InterPro"/>
</dbReference>
<dbReference type="InterPro" id="IPR000277">
    <property type="entry name" value="Cys/Met-Metab_PyrdxlP-dep_enz"/>
</dbReference>
<dbReference type="GO" id="GO:0019343">
    <property type="term" value="P:cysteine biosynthetic process via cystathionine"/>
    <property type="evidence" value="ECO:0007669"/>
    <property type="project" value="TreeGrafter"/>
</dbReference>
<dbReference type="Pfam" id="PF01053">
    <property type="entry name" value="Cys_Met_Meta_PP"/>
    <property type="match status" value="1"/>
</dbReference>
<dbReference type="InterPro" id="IPR015421">
    <property type="entry name" value="PyrdxlP-dep_Trfase_major"/>
</dbReference>
<proteinExistence type="inferred from homology"/>
<dbReference type="EC" id="4.4.1.2" evidence="4"/>
<evidence type="ECO:0000256" key="5">
    <source>
        <dbReference type="ARBA" id="ARBA00047199"/>
    </source>
</evidence>
<sequence>MRFDTRLVHVGQQPVPGTGAVVPPIHLSTTYDRTAQDPPRYFYARGEQPNREALEECLAALEDARHATVYTSGQAAATSALSVVPAGRLVLASDDVYGGTHQLLAAAAERGVTVRQVDLADPAERDRALAGCGRELAMVWLETPTNPLLKVADIAAVADLAHRHGALVVVDNTLAGPVLQRPLAHGADITLYSTTKSVAGHLDVLGGALVYQDEELHRRFLAYRTVAGNAPGGFDCYLTHRGLKTLSLRTARQVENTRAVVAVLLAEPSVDRVSYPGLPAHPQHAVAARQMTAPGALAAFEYRGDPAKLLDRVRLFTAAVSLGGVRSLIECPALMTHRPVPPEVRRRLGLTDRLIRISPGIEDPADLVEDLVTALRDGA</sequence>
<dbReference type="Proteomes" id="UP000198551">
    <property type="component" value="Unassembled WGS sequence"/>
</dbReference>
<gene>
    <name evidence="10" type="ORF">GA0070215_1039</name>
</gene>
<evidence type="ECO:0000256" key="9">
    <source>
        <dbReference type="RuleBase" id="RU362118"/>
    </source>
</evidence>
<evidence type="ECO:0000313" key="11">
    <source>
        <dbReference type="Proteomes" id="UP000198551"/>
    </source>
</evidence>
<keyword evidence="11" id="KW-1185">Reference proteome</keyword>
<dbReference type="PIRSF" id="PIRSF001434">
    <property type="entry name" value="CGS"/>
    <property type="match status" value="1"/>
</dbReference>
<dbReference type="GO" id="GO:0018826">
    <property type="term" value="F:methionine gamma-lyase activity"/>
    <property type="evidence" value="ECO:0007669"/>
    <property type="project" value="UniProtKB-EC"/>
</dbReference>
<evidence type="ECO:0000256" key="3">
    <source>
        <dbReference type="ARBA" id="ARBA00022898"/>
    </source>
</evidence>
<protein>
    <recommendedName>
        <fullName evidence="4">homocysteine desulfhydrase</fullName>
        <ecNumber evidence="4">4.4.1.2</ecNumber>
    </recommendedName>
    <alternativeName>
        <fullName evidence="5">Homocysteine desulfhydrase</fullName>
    </alternativeName>
</protein>
<dbReference type="GO" id="GO:0019346">
    <property type="term" value="P:transsulfuration"/>
    <property type="evidence" value="ECO:0007669"/>
    <property type="project" value="InterPro"/>
</dbReference>
<dbReference type="SUPFAM" id="SSF53383">
    <property type="entry name" value="PLP-dependent transferases"/>
    <property type="match status" value="1"/>
</dbReference>
<comment type="catalytic activity">
    <reaction evidence="7">
        <text>L-methionine + H2O = methanethiol + 2-oxobutanoate + NH4(+)</text>
        <dbReference type="Rhea" id="RHEA:23800"/>
        <dbReference type="ChEBI" id="CHEBI:15377"/>
        <dbReference type="ChEBI" id="CHEBI:16007"/>
        <dbReference type="ChEBI" id="CHEBI:16763"/>
        <dbReference type="ChEBI" id="CHEBI:28938"/>
        <dbReference type="ChEBI" id="CHEBI:57844"/>
        <dbReference type="EC" id="4.4.1.11"/>
    </reaction>
    <physiologicalReaction direction="left-to-right" evidence="7">
        <dbReference type="Rhea" id="RHEA:23801"/>
    </physiologicalReaction>
</comment>
<dbReference type="GO" id="GO:0005737">
    <property type="term" value="C:cytoplasm"/>
    <property type="evidence" value="ECO:0007669"/>
    <property type="project" value="TreeGrafter"/>
</dbReference>
<evidence type="ECO:0000313" key="10">
    <source>
        <dbReference type="EMBL" id="SCE80522.1"/>
    </source>
</evidence>
<evidence type="ECO:0000256" key="6">
    <source>
        <dbReference type="ARBA" id="ARBA00048780"/>
    </source>
</evidence>